<proteinExistence type="predicted"/>
<name>A0A6J6CD00_9ZZZZ</name>
<evidence type="ECO:0000313" key="2">
    <source>
        <dbReference type="EMBL" id="CAB4609418.1"/>
    </source>
</evidence>
<dbReference type="EMBL" id="CAEZUR010000049">
    <property type="protein sequence ID" value="CAB4609418.1"/>
    <property type="molecule type" value="Genomic_DNA"/>
</dbReference>
<dbReference type="InterPro" id="IPR021831">
    <property type="entry name" value="ParD-like"/>
</dbReference>
<dbReference type="Pfam" id="PF11903">
    <property type="entry name" value="ParD_like"/>
    <property type="match status" value="1"/>
</dbReference>
<evidence type="ECO:0000313" key="1">
    <source>
        <dbReference type="EMBL" id="CAB4548985.1"/>
    </source>
</evidence>
<dbReference type="AlphaFoldDB" id="A0A6J6CD00"/>
<sequence length="76" mass="8209">MATVSVRLNEELVHDARKVAAAEFRTIQGQIEFWAAVGRAAIENPDLPGTFIANVLIAMAEPREDATPFVPGGMDD</sequence>
<gene>
    <name evidence="1" type="ORF">UFOPK1433_00997</name>
    <name evidence="2" type="ORF">UFOPK1843_00718</name>
</gene>
<accession>A0A6J6CD00</accession>
<dbReference type="EMBL" id="CAEZSN010000132">
    <property type="protein sequence ID" value="CAB4548985.1"/>
    <property type="molecule type" value="Genomic_DNA"/>
</dbReference>
<reference evidence="1" key="1">
    <citation type="submission" date="2020-05" db="EMBL/GenBank/DDBJ databases">
        <authorList>
            <person name="Chiriac C."/>
            <person name="Salcher M."/>
            <person name="Ghai R."/>
            <person name="Kavagutti S V."/>
        </authorList>
    </citation>
    <scope>NUCLEOTIDE SEQUENCE</scope>
</reference>
<protein>
    <submittedName>
        <fullName evidence="1">Unannotated protein</fullName>
    </submittedName>
</protein>
<organism evidence="1">
    <name type="scientific">freshwater metagenome</name>
    <dbReference type="NCBI Taxonomy" id="449393"/>
    <lineage>
        <taxon>unclassified sequences</taxon>
        <taxon>metagenomes</taxon>
        <taxon>ecological metagenomes</taxon>
    </lineage>
</organism>